<dbReference type="GO" id="GO:0004176">
    <property type="term" value="F:ATP-dependent peptidase activity"/>
    <property type="evidence" value="ECO:0007669"/>
    <property type="project" value="InterPro"/>
</dbReference>
<dbReference type="Pfam" id="PF00004">
    <property type="entry name" value="AAA"/>
    <property type="match status" value="1"/>
</dbReference>
<dbReference type="GO" id="GO:0016887">
    <property type="term" value="F:ATP hydrolysis activity"/>
    <property type="evidence" value="ECO:0007669"/>
    <property type="project" value="InterPro"/>
</dbReference>
<dbReference type="Gene3D" id="3.40.50.300">
    <property type="entry name" value="P-loop containing nucleotide triphosphate hydrolases"/>
    <property type="match status" value="1"/>
</dbReference>
<dbReference type="GO" id="GO:0004252">
    <property type="term" value="F:serine-type endopeptidase activity"/>
    <property type="evidence" value="ECO:0007669"/>
    <property type="project" value="InterPro"/>
</dbReference>
<dbReference type="SMART" id="SM00382">
    <property type="entry name" value="AAA"/>
    <property type="match status" value="1"/>
</dbReference>
<dbReference type="InterPro" id="IPR003593">
    <property type="entry name" value="AAA+_ATPase"/>
</dbReference>
<dbReference type="InterPro" id="IPR054594">
    <property type="entry name" value="Lon_lid"/>
</dbReference>
<feature type="non-terminal residue" evidence="2">
    <location>
        <position position="1"/>
    </location>
</feature>
<dbReference type="PANTHER" id="PTHR43718">
    <property type="entry name" value="LON PROTEASE"/>
    <property type="match status" value="1"/>
</dbReference>
<reference evidence="2" key="1">
    <citation type="submission" date="2020-04" db="EMBL/GenBank/DDBJ databases">
        <authorList>
            <person name="Zhang T."/>
        </authorList>
    </citation>
    <scope>NUCLEOTIDE SEQUENCE</scope>
    <source>
        <strain evidence="2">HKST-UBA16</strain>
    </source>
</reference>
<accession>A0A955KW87</accession>
<dbReference type="GO" id="GO:0006515">
    <property type="term" value="P:protein quality control for misfolded or incompletely synthesized proteins"/>
    <property type="evidence" value="ECO:0007669"/>
    <property type="project" value="TreeGrafter"/>
</dbReference>
<dbReference type="InterPro" id="IPR003959">
    <property type="entry name" value="ATPase_AAA_core"/>
</dbReference>
<reference evidence="2" key="2">
    <citation type="journal article" date="2021" name="Microbiome">
        <title>Successional dynamics and alternative stable states in a saline activated sludge microbial community over 9 years.</title>
        <authorList>
            <person name="Wang Y."/>
            <person name="Ye J."/>
            <person name="Ju F."/>
            <person name="Liu L."/>
            <person name="Boyd J.A."/>
            <person name="Deng Y."/>
            <person name="Parks D.H."/>
            <person name="Jiang X."/>
            <person name="Yin X."/>
            <person name="Woodcroft B.J."/>
            <person name="Tyson G.W."/>
            <person name="Hugenholtz P."/>
            <person name="Polz M.F."/>
            <person name="Zhang T."/>
        </authorList>
    </citation>
    <scope>NUCLEOTIDE SEQUENCE</scope>
    <source>
        <strain evidence="2">HKST-UBA16</strain>
    </source>
</reference>
<dbReference type="GO" id="GO:0005524">
    <property type="term" value="F:ATP binding"/>
    <property type="evidence" value="ECO:0007669"/>
    <property type="project" value="InterPro"/>
</dbReference>
<dbReference type="EMBL" id="JAGQLM010000037">
    <property type="protein sequence ID" value="MCA9374870.1"/>
    <property type="molecule type" value="Genomic_DNA"/>
</dbReference>
<dbReference type="SUPFAM" id="SSF52540">
    <property type="entry name" value="P-loop containing nucleoside triphosphate hydrolases"/>
    <property type="match status" value="1"/>
</dbReference>
<dbReference type="Proteomes" id="UP000748332">
    <property type="component" value="Unassembled WGS sequence"/>
</dbReference>
<proteinExistence type="predicted"/>
<evidence type="ECO:0000259" key="1">
    <source>
        <dbReference type="SMART" id="SM00382"/>
    </source>
</evidence>
<protein>
    <submittedName>
        <fullName evidence="2">AAA family ATPase</fullName>
    </submittedName>
</protein>
<comment type="caution">
    <text evidence="2">The sequence shown here is derived from an EMBL/GenBank/DDBJ whole genome shotgun (WGS) entry which is preliminary data.</text>
</comment>
<feature type="domain" description="AAA+ ATPase" evidence="1">
    <location>
        <begin position="136"/>
        <end position="283"/>
    </location>
</feature>
<sequence length="377" mass="41881">PKPRSNTNGDEVIAEIDDLESQVRSVRLPEELEEKSLRAIERLRRMARRGSYTGEFETVEKYIYWVTNIPWGKYSQDNLEISNAKRIMDQSHYGMETVKNLVLDYLAVMQLQQGNSLPQENTSHSDMAVLKGSSANAPVMLFVGLQGVGKTSIAKSIANATNRKFIRIALGALGSVQALRGQSKAFLDAEPGQIIKALVRTKTMNPVILLDEIDKVSGQTGLLNDVMAALLEILDPEQNSTFIDHYIDFPVDLSRVFFICTANNLGSLSAALLDRMEVIRFTSYTDEEKIIIAKNYSMPKVLKNAGLTPDQVIIQDDVWPLLVRPVGFDAGLRQLERNLATLVRAAARRIVEGALPPITVNQQNLTEFVLPDQGPLS</sequence>
<dbReference type="PANTHER" id="PTHR43718:SF2">
    <property type="entry name" value="LON PROTEASE HOMOLOG, MITOCHONDRIAL"/>
    <property type="match status" value="1"/>
</dbReference>
<dbReference type="Pfam" id="PF22667">
    <property type="entry name" value="Lon_lid"/>
    <property type="match status" value="1"/>
</dbReference>
<organism evidence="2 3">
    <name type="scientific">Candidatus Dojkabacteria bacterium</name>
    <dbReference type="NCBI Taxonomy" id="2099670"/>
    <lineage>
        <taxon>Bacteria</taxon>
        <taxon>Candidatus Dojkabacteria</taxon>
    </lineage>
</organism>
<dbReference type="AlphaFoldDB" id="A0A955KW87"/>
<dbReference type="InterPro" id="IPR027065">
    <property type="entry name" value="Lon_Prtase"/>
</dbReference>
<dbReference type="Gene3D" id="1.10.8.60">
    <property type="match status" value="1"/>
</dbReference>
<dbReference type="InterPro" id="IPR027417">
    <property type="entry name" value="P-loop_NTPase"/>
</dbReference>
<name>A0A955KW87_9BACT</name>
<gene>
    <name evidence="2" type="ORF">KC622_00910</name>
</gene>
<evidence type="ECO:0000313" key="3">
    <source>
        <dbReference type="Proteomes" id="UP000748332"/>
    </source>
</evidence>
<evidence type="ECO:0000313" key="2">
    <source>
        <dbReference type="EMBL" id="MCA9374870.1"/>
    </source>
</evidence>